<name>A0A1S8P4N9_CLOBE</name>
<keyword evidence="4" id="KW-1133">Transmembrane helix</keyword>
<dbReference type="Pfam" id="PF02687">
    <property type="entry name" value="FtsX"/>
    <property type="match status" value="1"/>
</dbReference>
<dbReference type="GO" id="GO:0005886">
    <property type="term" value="C:plasma membrane"/>
    <property type="evidence" value="ECO:0007669"/>
    <property type="project" value="UniProtKB-SubCell"/>
</dbReference>
<dbReference type="Proteomes" id="UP000587880">
    <property type="component" value="Unassembled WGS sequence"/>
</dbReference>
<evidence type="ECO:0000256" key="4">
    <source>
        <dbReference type="ARBA" id="ARBA00022989"/>
    </source>
</evidence>
<keyword evidence="3" id="KW-0812">Transmembrane</keyword>
<keyword evidence="5" id="KW-0472">Membrane</keyword>
<evidence type="ECO:0000313" key="8">
    <source>
        <dbReference type="Proteomes" id="UP000587880"/>
    </source>
</evidence>
<protein>
    <submittedName>
        <fullName evidence="7">ABC transporter permease</fullName>
    </submittedName>
</protein>
<sequence>MNKYTKIELFLIIGFLVSTFAFSLTVSIVYSNYNRVTEQNRFNKDYKYLKIDIVHETKYVDGAEVVNKDEDKENPSLSEIVDAVQEAGYKKIILKPFEDQIQVDNKFYINDIWPCSNGIDIESRNLIKGRYLSQEELMSDEKVAIIGFGLERLVEEKNGERYIKIFNEDYKVVGVLGNTEVFKYSSIIPIRSLYFINTKVPNVIFYENNIGNIDIKEINLKNINASEKEISRISVIEYLFKNVYELKNSLYQIILGIANLLLFSYFFAKNIREKVAIMKVLGAKNSHVFKEVFAKFIRISSIGIIAGLALSKITIDFMMKSFPSQYSAVNIPNIILSSMLIFIISIIVSILVLFNVIRFKIMKEIR</sequence>
<evidence type="ECO:0000256" key="3">
    <source>
        <dbReference type="ARBA" id="ARBA00022692"/>
    </source>
</evidence>
<gene>
    <name evidence="7" type="ORF">HF849_16830</name>
</gene>
<evidence type="ECO:0000259" key="6">
    <source>
        <dbReference type="Pfam" id="PF02687"/>
    </source>
</evidence>
<keyword evidence="2" id="KW-1003">Cell membrane</keyword>
<organism evidence="7 8">
    <name type="scientific">Clostridium beijerinckii</name>
    <name type="common">Clostridium MP</name>
    <dbReference type="NCBI Taxonomy" id="1520"/>
    <lineage>
        <taxon>Bacteria</taxon>
        <taxon>Bacillati</taxon>
        <taxon>Bacillota</taxon>
        <taxon>Clostridia</taxon>
        <taxon>Eubacteriales</taxon>
        <taxon>Clostridiaceae</taxon>
        <taxon>Clostridium</taxon>
    </lineage>
</organism>
<evidence type="ECO:0000256" key="5">
    <source>
        <dbReference type="ARBA" id="ARBA00023136"/>
    </source>
</evidence>
<proteinExistence type="predicted"/>
<comment type="caution">
    <text evidence="7">The sequence shown here is derived from an EMBL/GenBank/DDBJ whole genome shotgun (WGS) entry which is preliminary data.</text>
</comment>
<dbReference type="EMBL" id="JABAGD010000033">
    <property type="protein sequence ID" value="NMF06382.1"/>
    <property type="molecule type" value="Genomic_DNA"/>
</dbReference>
<evidence type="ECO:0000256" key="1">
    <source>
        <dbReference type="ARBA" id="ARBA00004651"/>
    </source>
</evidence>
<dbReference type="GeneID" id="66346582"/>
<evidence type="ECO:0000256" key="2">
    <source>
        <dbReference type="ARBA" id="ARBA00022475"/>
    </source>
</evidence>
<evidence type="ECO:0000313" key="7">
    <source>
        <dbReference type="EMBL" id="NMF06382.1"/>
    </source>
</evidence>
<comment type="subcellular location">
    <subcellularLocation>
        <location evidence="1">Cell membrane</location>
        <topology evidence="1">Multi-pass membrane protein</topology>
    </subcellularLocation>
</comment>
<feature type="domain" description="ABC3 transporter permease C-terminal" evidence="6">
    <location>
        <begin position="253"/>
        <end position="358"/>
    </location>
</feature>
<reference evidence="7 8" key="1">
    <citation type="submission" date="2020-04" db="EMBL/GenBank/DDBJ databases">
        <authorList>
            <person name="Hitch T.C.A."/>
            <person name="Wylensek D."/>
            <person name="Clavel T."/>
        </authorList>
    </citation>
    <scope>NUCLEOTIDE SEQUENCE [LARGE SCALE GENOMIC DNA]</scope>
    <source>
        <strain evidence="7 8">WB01_NA02</strain>
    </source>
</reference>
<dbReference type="InterPro" id="IPR003838">
    <property type="entry name" value="ABC3_permease_C"/>
</dbReference>
<dbReference type="AlphaFoldDB" id="A0A1S8P4N9"/>
<dbReference type="RefSeq" id="WP_077868793.1">
    <property type="nucleotide sequence ID" value="NZ_BKAK01000142.1"/>
</dbReference>
<accession>A0A1S8P4N9</accession>